<dbReference type="Proteomes" id="UP000503440">
    <property type="component" value="Chromosome"/>
</dbReference>
<feature type="transmembrane region" description="Helical" evidence="6">
    <location>
        <begin position="248"/>
        <end position="272"/>
    </location>
</feature>
<dbReference type="AlphaFoldDB" id="A0A6C0Y2G1"/>
<dbReference type="SUPFAM" id="SSF103473">
    <property type="entry name" value="MFS general substrate transporter"/>
    <property type="match status" value="1"/>
</dbReference>
<keyword evidence="4 6" id="KW-1133">Transmembrane helix</keyword>
<name>A0A6C0Y2G1_9GAMM</name>
<feature type="transmembrane region" description="Helical" evidence="6">
    <location>
        <begin position="405"/>
        <end position="423"/>
    </location>
</feature>
<feature type="transmembrane region" description="Helical" evidence="6">
    <location>
        <begin position="373"/>
        <end position="399"/>
    </location>
</feature>
<organism evidence="8 9">
    <name type="scientific">Acinetobacter indicus</name>
    <dbReference type="NCBI Taxonomy" id="756892"/>
    <lineage>
        <taxon>Bacteria</taxon>
        <taxon>Pseudomonadati</taxon>
        <taxon>Pseudomonadota</taxon>
        <taxon>Gammaproteobacteria</taxon>
        <taxon>Moraxellales</taxon>
        <taxon>Moraxellaceae</taxon>
        <taxon>Acinetobacter</taxon>
    </lineage>
</organism>
<feature type="transmembrane region" description="Helical" evidence="6">
    <location>
        <begin position="174"/>
        <end position="196"/>
    </location>
</feature>
<dbReference type="GO" id="GO:0005886">
    <property type="term" value="C:plasma membrane"/>
    <property type="evidence" value="ECO:0007669"/>
    <property type="project" value="UniProtKB-SubCell"/>
</dbReference>
<feature type="transmembrane region" description="Helical" evidence="6">
    <location>
        <begin position="140"/>
        <end position="162"/>
    </location>
</feature>
<evidence type="ECO:0000256" key="2">
    <source>
        <dbReference type="ARBA" id="ARBA00022475"/>
    </source>
</evidence>
<evidence type="ECO:0000313" key="8">
    <source>
        <dbReference type="EMBL" id="QIC70407.1"/>
    </source>
</evidence>
<evidence type="ECO:0000256" key="6">
    <source>
        <dbReference type="SAM" id="Phobius"/>
    </source>
</evidence>
<feature type="transmembrane region" description="Helical" evidence="6">
    <location>
        <begin position="46"/>
        <end position="65"/>
    </location>
</feature>
<feature type="transmembrane region" description="Helical" evidence="6">
    <location>
        <begin position="338"/>
        <end position="361"/>
    </location>
</feature>
<feature type="domain" description="Major facilitator superfamily (MFS) profile" evidence="7">
    <location>
        <begin position="49"/>
        <end position="433"/>
    </location>
</feature>
<protein>
    <submittedName>
        <fullName evidence="8">MFS transporter</fullName>
    </submittedName>
</protein>
<feature type="transmembrane region" description="Helical" evidence="6">
    <location>
        <begin position="202"/>
        <end position="223"/>
    </location>
</feature>
<reference evidence="8 9" key="1">
    <citation type="submission" date="2019-09" db="EMBL/GenBank/DDBJ databases">
        <title>Non-baumannii Acinetobacter spp. carrying blaNDM-1 isolated in China.</title>
        <authorList>
            <person name="Cui C."/>
            <person name="Chen C."/>
            <person name="Sun J."/>
            <person name="Liu Y."/>
        </authorList>
    </citation>
    <scope>NUCLEOTIDE SEQUENCE [LARGE SCALE GENOMIC DNA]</scope>
    <source>
        <strain evidence="8 9">B18</strain>
    </source>
</reference>
<keyword evidence="3 6" id="KW-0812">Transmembrane</keyword>
<dbReference type="Gene3D" id="1.20.1250.20">
    <property type="entry name" value="MFS general substrate transporter like domains"/>
    <property type="match status" value="1"/>
</dbReference>
<dbReference type="Pfam" id="PF07690">
    <property type="entry name" value="MFS_1"/>
    <property type="match status" value="1"/>
</dbReference>
<dbReference type="PANTHER" id="PTHR43124">
    <property type="entry name" value="PURINE EFFLUX PUMP PBUE"/>
    <property type="match status" value="1"/>
</dbReference>
<keyword evidence="2" id="KW-1003">Cell membrane</keyword>
<dbReference type="InterPro" id="IPR011701">
    <property type="entry name" value="MFS"/>
</dbReference>
<feature type="transmembrane region" description="Helical" evidence="6">
    <location>
        <begin position="313"/>
        <end position="332"/>
    </location>
</feature>
<dbReference type="InterPro" id="IPR050189">
    <property type="entry name" value="MFS_Efflux_Transporters"/>
</dbReference>
<feature type="transmembrane region" description="Helical" evidence="6">
    <location>
        <begin position="85"/>
        <end position="103"/>
    </location>
</feature>
<dbReference type="EMBL" id="CP044455">
    <property type="protein sequence ID" value="QIC70407.1"/>
    <property type="molecule type" value="Genomic_DNA"/>
</dbReference>
<evidence type="ECO:0000259" key="7">
    <source>
        <dbReference type="PROSITE" id="PS50850"/>
    </source>
</evidence>
<sequence length="433" mass="46802">MNHLPATPFIQEKHKLRCFFNKWQLLNLISSSHKIEVSKGMSKVQWFSRDIWIICAGFVAAMHVGKLPPAVPVLQQELGIGLVKAGLLLSLVQGAGMLFALTLGSYVEKIGLKRCVLLGLGLLSAASLLGGFSQSVSSLLLLRVVEGFGFLLVTLSGPAYIRQLVPAEEISAKMGLWSAYMGGGMGISLLLTPWLITMMGWQGVWLMLTLLTLSLFALVATRVPKPQQSTQKIEVFQLIKTTLKHPPAWMLALMFGTYAGQWFSLVGFLPTIYQQNEISLTLAGALTASVAIANAVGTFACGIMLQRGLLPKTLVQTGFIILMLCALSFYIFQAQLPFLLQFACVFSFSLFGGLVAAVVFAQALRFAPSPVAISATIGMILQCSATSQFLLPPAIAAIVSATGDWFWVGIVMAAFSAMGWLLCQKLFQADVRA</sequence>
<accession>A0A6C0Y2G1</accession>
<dbReference type="InterPro" id="IPR036259">
    <property type="entry name" value="MFS_trans_sf"/>
</dbReference>
<dbReference type="PANTHER" id="PTHR43124:SF3">
    <property type="entry name" value="CHLORAMPHENICOL EFFLUX PUMP RV0191"/>
    <property type="match status" value="1"/>
</dbReference>
<dbReference type="PROSITE" id="PS50850">
    <property type="entry name" value="MFS"/>
    <property type="match status" value="1"/>
</dbReference>
<evidence type="ECO:0000313" key="9">
    <source>
        <dbReference type="Proteomes" id="UP000503440"/>
    </source>
</evidence>
<comment type="subcellular location">
    <subcellularLocation>
        <location evidence="1">Cell membrane</location>
        <topology evidence="1">Multi-pass membrane protein</topology>
    </subcellularLocation>
</comment>
<keyword evidence="5 6" id="KW-0472">Membrane</keyword>
<evidence type="ECO:0000256" key="5">
    <source>
        <dbReference type="ARBA" id="ARBA00023136"/>
    </source>
</evidence>
<dbReference type="GO" id="GO:0022857">
    <property type="term" value="F:transmembrane transporter activity"/>
    <property type="evidence" value="ECO:0007669"/>
    <property type="project" value="InterPro"/>
</dbReference>
<evidence type="ECO:0000256" key="1">
    <source>
        <dbReference type="ARBA" id="ARBA00004651"/>
    </source>
</evidence>
<evidence type="ECO:0000256" key="4">
    <source>
        <dbReference type="ARBA" id="ARBA00022989"/>
    </source>
</evidence>
<feature type="transmembrane region" description="Helical" evidence="6">
    <location>
        <begin position="115"/>
        <end position="134"/>
    </location>
</feature>
<proteinExistence type="predicted"/>
<dbReference type="CDD" id="cd06174">
    <property type="entry name" value="MFS"/>
    <property type="match status" value="1"/>
</dbReference>
<feature type="transmembrane region" description="Helical" evidence="6">
    <location>
        <begin position="278"/>
        <end position="301"/>
    </location>
</feature>
<gene>
    <name evidence="8" type="ORF">FSC09_08245</name>
</gene>
<dbReference type="InterPro" id="IPR020846">
    <property type="entry name" value="MFS_dom"/>
</dbReference>
<evidence type="ECO:0000256" key="3">
    <source>
        <dbReference type="ARBA" id="ARBA00022692"/>
    </source>
</evidence>